<feature type="transmembrane region" description="Helical" evidence="1">
    <location>
        <begin position="6"/>
        <end position="30"/>
    </location>
</feature>
<comment type="caution">
    <text evidence="2">The sequence shown here is derived from an EMBL/GenBank/DDBJ whole genome shotgun (WGS) entry which is preliminary data.</text>
</comment>
<protein>
    <recommendedName>
        <fullName evidence="4">ATP synthase F0 subunit 8</fullName>
    </recommendedName>
</protein>
<dbReference type="EMBL" id="JADYXP020000001">
    <property type="protein sequence ID" value="KAL0134843.1"/>
    <property type="molecule type" value="Genomic_DNA"/>
</dbReference>
<evidence type="ECO:0000313" key="3">
    <source>
        <dbReference type="Proteomes" id="UP001430953"/>
    </source>
</evidence>
<evidence type="ECO:0008006" key="4">
    <source>
        <dbReference type="Google" id="ProtNLM"/>
    </source>
</evidence>
<organism evidence="2 3">
    <name type="scientific">Cardiocondyla obscurior</name>
    <dbReference type="NCBI Taxonomy" id="286306"/>
    <lineage>
        <taxon>Eukaryota</taxon>
        <taxon>Metazoa</taxon>
        <taxon>Ecdysozoa</taxon>
        <taxon>Arthropoda</taxon>
        <taxon>Hexapoda</taxon>
        <taxon>Insecta</taxon>
        <taxon>Pterygota</taxon>
        <taxon>Neoptera</taxon>
        <taxon>Endopterygota</taxon>
        <taxon>Hymenoptera</taxon>
        <taxon>Apocrita</taxon>
        <taxon>Aculeata</taxon>
        <taxon>Formicoidea</taxon>
        <taxon>Formicidae</taxon>
        <taxon>Myrmicinae</taxon>
        <taxon>Cardiocondyla</taxon>
    </lineage>
</organism>
<proteinExistence type="predicted"/>
<keyword evidence="1" id="KW-1133">Transmembrane helix</keyword>
<keyword evidence="1" id="KW-0812">Transmembrane</keyword>
<evidence type="ECO:0000313" key="2">
    <source>
        <dbReference type="EMBL" id="KAL0134843.1"/>
    </source>
</evidence>
<dbReference type="AlphaFoldDB" id="A0AAW2H5I0"/>
<name>A0AAW2H5I0_9HYME</name>
<evidence type="ECO:0000256" key="1">
    <source>
        <dbReference type="SAM" id="Phobius"/>
    </source>
</evidence>
<sequence length="44" mass="5655">MRYLKLLSFYFFFFFFFTLSDILLLHLYVIHYQNNRIRSLNVNW</sequence>
<accession>A0AAW2H5I0</accession>
<reference evidence="2 3" key="1">
    <citation type="submission" date="2023-03" db="EMBL/GenBank/DDBJ databases">
        <title>High recombination rates correlate with genetic variation in Cardiocondyla obscurior ants.</title>
        <authorList>
            <person name="Errbii M."/>
        </authorList>
    </citation>
    <scope>NUCLEOTIDE SEQUENCE [LARGE SCALE GENOMIC DNA]</scope>
    <source>
        <strain evidence="2">Alpha-2009</strain>
        <tissue evidence="2">Whole body</tissue>
    </source>
</reference>
<keyword evidence="3" id="KW-1185">Reference proteome</keyword>
<dbReference type="Proteomes" id="UP001430953">
    <property type="component" value="Unassembled WGS sequence"/>
</dbReference>
<gene>
    <name evidence="2" type="ORF">PUN28_001548</name>
</gene>
<keyword evidence="1" id="KW-0472">Membrane</keyword>